<sequence>MPPPLVAVVRLGPVVDADDHGVAVTTGPRILGDLLDDADDALMEMVGDGLGAQAGSRVAPDVVEAGEDGDETGPGQPRDDHSPILDDGPGDVKVLVRPGVLHQELPGVTVGVKLGGRDTGGRPERHEVRRALARRLRHGLRGGRGGHRTEPAVGPVDGVESQERNPGRARSRRTTEGDVSGWCPPAAVGASTPVSR</sequence>
<accession>A0ABV2XXF2</accession>
<name>A0ABV2XXF2_9ACTN</name>
<dbReference type="Proteomes" id="UP001550603">
    <property type="component" value="Unassembled WGS sequence"/>
</dbReference>
<evidence type="ECO:0000256" key="1">
    <source>
        <dbReference type="SAM" id="MobiDB-lite"/>
    </source>
</evidence>
<proteinExistence type="predicted"/>
<feature type="region of interest" description="Disordered" evidence="1">
    <location>
        <begin position="140"/>
        <end position="196"/>
    </location>
</feature>
<dbReference type="RefSeq" id="WP_037765353.1">
    <property type="nucleotide sequence ID" value="NZ_JBEYBN010000027.1"/>
</dbReference>
<protein>
    <submittedName>
        <fullName evidence="2">Uncharacterized protein</fullName>
    </submittedName>
</protein>
<evidence type="ECO:0000313" key="2">
    <source>
        <dbReference type="EMBL" id="MEU2268694.1"/>
    </source>
</evidence>
<dbReference type="EMBL" id="JBEYBN010000027">
    <property type="protein sequence ID" value="MEU2268694.1"/>
    <property type="molecule type" value="Genomic_DNA"/>
</dbReference>
<evidence type="ECO:0000313" key="3">
    <source>
        <dbReference type="Proteomes" id="UP001550603"/>
    </source>
</evidence>
<comment type="caution">
    <text evidence="2">The sequence shown here is derived from an EMBL/GenBank/DDBJ whole genome shotgun (WGS) entry which is preliminary data.</text>
</comment>
<keyword evidence="3" id="KW-1185">Reference proteome</keyword>
<gene>
    <name evidence="2" type="ORF">ABZ568_20280</name>
</gene>
<feature type="region of interest" description="Disordered" evidence="1">
    <location>
        <begin position="64"/>
        <end position="91"/>
    </location>
</feature>
<reference evidence="2 3" key="1">
    <citation type="submission" date="2024-06" db="EMBL/GenBank/DDBJ databases">
        <title>The Natural Products Discovery Center: Release of the First 8490 Sequenced Strains for Exploring Actinobacteria Biosynthetic Diversity.</title>
        <authorList>
            <person name="Kalkreuter E."/>
            <person name="Kautsar S.A."/>
            <person name="Yang D."/>
            <person name="Bader C.D."/>
            <person name="Teijaro C.N."/>
            <person name="Fluegel L."/>
            <person name="Davis C.M."/>
            <person name="Simpson J.R."/>
            <person name="Lauterbach L."/>
            <person name="Steele A.D."/>
            <person name="Gui C."/>
            <person name="Meng S."/>
            <person name="Li G."/>
            <person name="Viehrig K."/>
            <person name="Ye F."/>
            <person name="Su P."/>
            <person name="Kiefer A.F."/>
            <person name="Nichols A."/>
            <person name="Cepeda A.J."/>
            <person name="Yan W."/>
            <person name="Fan B."/>
            <person name="Jiang Y."/>
            <person name="Adhikari A."/>
            <person name="Zheng C.-J."/>
            <person name="Schuster L."/>
            <person name="Cowan T.M."/>
            <person name="Smanski M.J."/>
            <person name="Chevrette M.G."/>
            <person name="De Carvalho L.P.S."/>
            <person name="Shen B."/>
        </authorList>
    </citation>
    <scope>NUCLEOTIDE SEQUENCE [LARGE SCALE GENOMIC DNA]</scope>
    <source>
        <strain evidence="2 3">NPDC019583</strain>
    </source>
</reference>
<organism evidence="2 3">
    <name type="scientific">Streptomyces olindensis</name>
    <dbReference type="NCBI Taxonomy" id="358823"/>
    <lineage>
        <taxon>Bacteria</taxon>
        <taxon>Bacillati</taxon>
        <taxon>Actinomycetota</taxon>
        <taxon>Actinomycetes</taxon>
        <taxon>Kitasatosporales</taxon>
        <taxon>Streptomycetaceae</taxon>
        <taxon>Streptomyces</taxon>
    </lineage>
</organism>